<dbReference type="OrthoDB" id="2423195at2759"/>
<gene>
    <name evidence="1" type="ORF">ARMGADRAFT_1083662</name>
</gene>
<name>A0A2H3D342_ARMGA</name>
<dbReference type="STRING" id="47427.A0A2H3D342"/>
<keyword evidence="2" id="KW-1185">Reference proteome</keyword>
<protein>
    <submittedName>
        <fullName evidence="1">Uncharacterized protein</fullName>
    </submittedName>
</protein>
<accession>A0A2H3D342</accession>
<dbReference type="EMBL" id="KZ293668">
    <property type="protein sequence ID" value="PBK89701.1"/>
    <property type="molecule type" value="Genomic_DNA"/>
</dbReference>
<sequence length="113" mass="13030">MARSRFEALPMNSDEPEALHHRHVWYPFTLFIYQSCVVGCQKAITISHATSSSRLAARSASLMFCSDFEQFHFWMLENRRYVFKSGTLAEARDGLVAEVQANKKKLTSRLKEL</sequence>
<dbReference type="InParanoid" id="A0A2H3D342"/>
<proteinExistence type="predicted"/>
<evidence type="ECO:0000313" key="1">
    <source>
        <dbReference type="EMBL" id="PBK89701.1"/>
    </source>
</evidence>
<reference evidence="2" key="1">
    <citation type="journal article" date="2017" name="Nat. Ecol. Evol.">
        <title>Genome expansion and lineage-specific genetic innovations in the forest pathogenic fungi Armillaria.</title>
        <authorList>
            <person name="Sipos G."/>
            <person name="Prasanna A.N."/>
            <person name="Walter M.C."/>
            <person name="O'Connor E."/>
            <person name="Balint B."/>
            <person name="Krizsan K."/>
            <person name="Kiss B."/>
            <person name="Hess J."/>
            <person name="Varga T."/>
            <person name="Slot J."/>
            <person name="Riley R."/>
            <person name="Boka B."/>
            <person name="Rigling D."/>
            <person name="Barry K."/>
            <person name="Lee J."/>
            <person name="Mihaltcheva S."/>
            <person name="LaButti K."/>
            <person name="Lipzen A."/>
            <person name="Waldron R."/>
            <person name="Moloney N.M."/>
            <person name="Sperisen C."/>
            <person name="Kredics L."/>
            <person name="Vagvoelgyi C."/>
            <person name="Patrignani A."/>
            <person name="Fitzpatrick D."/>
            <person name="Nagy I."/>
            <person name="Doyle S."/>
            <person name="Anderson J.B."/>
            <person name="Grigoriev I.V."/>
            <person name="Gueldener U."/>
            <person name="Muensterkoetter M."/>
            <person name="Nagy L.G."/>
        </authorList>
    </citation>
    <scope>NUCLEOTIDE SEQUENCE [LARGE SCALE GENOMIC DNA]</scope>
    <source>
        <strain evidence="2">Ar21-2</strain>
    </source>
</reference>
<dbReference type="Proteomes" id="UP000217790">
    <property type="component" value="Unassembled WGS sequence"/>
</dbReference>
<evidence type="ECO:0000313" key="2">
    <source>
        <dbReference type="Proteomes" id="UP000217790"/>
    </source>
</evidence>
<dbReference type="AlphaFoldDB" id="A0A2H3D342"/>
<organism evidence="1 2">
    <name type="scientific">Armillaria gallica</name>
    <name type="common">Bulbous honey fungus</name>
    <name type="synonym">Armillaria bulbosa</name>
    <dbReference type="NCBI Taxonomy" id="47427"/>
    <lineage>
        <taxon>Eukaryota</taxon>
        <taxon>Fungi</taxon>
        <taxon>Dikarya</taxon>
        <taxon>Basidiomycota</taxon>
        <taxon>Agaricomycotina</taxon>
        <taxon>Agaricomycetes</taxon>
        <taxon>Agaricomycetidae</taxon>
        <taxon>Agaricales</taxon>
        <taxon>Marasmiineae</taxon>
        <taxon>Physalacriaceae</taxon>
        <taxon>Armillaria</taxon>
    </lineage>
</organism>